<sequence>MESSTAVASAAVLLALLGSLLQQTPAALASVSGKPRSSYVVYLGGHPPRADGVLPEVASRRATDSHYDLLGAVLGDREKARQAIFYSYTKHINGFAANLDPGAAAEIARYPGVVSVFPNRGRKLHTTRSWQFMGLERDGDVPQWSAWEKARYGEDTIIGNLDSGVWPESKSFDDGEMGPIPDYWKGICQNDHDRAFQCNRKLIGARYFNKGFGDEVRVPLDAAFKTPRDENGHGTHTLSTAGGAAVRGASAFGYAAGTARGGSPRARVAAYRVCFRPINGSECFDSDILAAFDTAIDDGVHVISASVGGDATDYLNDAVAVGSLHAVKAGVTVVCSASNEGPDLGTVTNVAPWILTVAASSVDREFSAFAVFNHTRVEGVSLSARWLHGKGFYPLITGDQAIHPGSKQEDAQLCLVGSLDPEKTRGKIVVCLRGNIPRVDKGAAVRHAGGAAMILVNDEANGNVLQADPHVIPAVHISYADGLRLSAYIKNTKVPSGFVVKGRTILGTRPAPVMAAFSSQGPNTINPEILKPDITAPGVNVIAAWSGATSPTDKSFDKRRVAFNILSGTSMSCPHVSGVAGLIKTLHPDWSPAAIKSAIMTSATVLDAEMKPILNSSYAPATPFSYGAGHVFPSRALDPGLVYDMTVVDYLDFLCALGYNATAMRTMNRGSFVCPATPMSLHDLNYPSITAHGLPAGTTTMVRRRLKNVGLPGTYTAAVVEPEGMHVSVIPAMLVFRETGEEKEFDVIVTVSDRAPVASYVFGTIVWSDGSHQVRSPLVVKTTQG</sequence>
<dbReference type="FunFam" id="3.40.50.200:FF:000006">
    <property type="entry name" value="Subtilisin-like protease SBT1.5"/>
    <property type="match status" value="1"/>
</dbReference>
<evidence type="ECO:0000256" key="8">
    <source>
        <dbReference type="PROSITE-ProRule" id="PRU01240"/>
    </source>
</evidence>
<keyword evidence="6" id="KW-0325">Glycoprotein</keyword>
<dbReference type="InterPro" id="IPR003137">
    <property type="entry name" value="PA_domain"/>
</dbReference>
<dbReference type="Gene3D" id="2.60.40.2310">
    <property type="match status" value="1"/>
</dbReference>
<dbReference type="Pfam" id="PF17766">
    <property type="entry name" value="fn3_6"/>
    <property type="match status" value="1"/>
</dbReference>
<keyword evidence="3 9" id="KW-0732">Signal</keyword>
<evidence type="ECO:0000256" key="3">
    <source>
        <dbReference type="ARBA" id="ARBA00022729"/>
    </source>
</evidence>
<feature type="domain" description="Subtilisin-like protease fibronectin type-III" evidence="13">
    <location>
        <begin position="683"/>
        <end position="780"/>
    </location>
</feature>
<dbReference type="Gene3D" id="3.30.70.80">
    <property type="entry name" value="Peptidase S8 propeptide/proteinase inhibitor I9"/>
    <property type="match status" value="1"/>
</dbReference>
<dbReference type="InterPro" id="IPR023828">
    <property type="entry name" value="Peptidase_S8_Ser-AS"/>
</dbReference>
<dbReference type="InterPro" id="IPR010259">
    <property type="entry name" value="S8pro/Inhibitor_I9"/>
</dbReference>
<dbReference type="InterPro" id="IPR046450">
    <property type="entry name" value="PA_dom_sf"/>
</dbReference>
<dbReference type="PANTHER" id="PTHR10795">
    <property type="entry name" value="PROPROTEIN CONVERTASE SUBTILISIN/KEXIN"/>
    <property type="match status" value="1"/>
</dbReference>
<dbReference type="InterPro" id="IPR041469">
    <property type="entry name" value="Subtilisin-like_FN3"/>
</dbReference>
<reference evidence="14 15" key="1">
    <citation type="journal article" date="2018" name="Nat. Genet.">
        <title>Extensive intraspecific gene order and gene structural variations between Mo17 and other maize genomes.</title>
        <authorList>
            <person name="Sun S."/>
            <person name="Zhou Y."/>
            <person name="Chen J."/>
            <person name="Shi J."/>
            <person name="Zhao H."/>
            <person name="Zhao H."/>
            <person name="Song W."/>
            <person name="Zhang M."/>
            <person name="Cui Y."/>
            <person name="Dong X."/>
            <person name="Liu H."/>
            <person name="Ma X."/>
            <person name="Jiao Y."/>
            <person name="Wang B."/>
            <person name="Wei X."/>
            <person name="Stein J.C."/>
            <person name="Glaubitz J.C."/>
            <person name="Lu F."/>
            <person name="Yu G."/>
            <person name="Liang C."/>
            <person name="Fengler K."/>
            <person name="Li B."/>
            <person name="Rafalski A."/>
            <person name="Schnable P.S."/>
            <person name="Ware D.H."/>
            <person name="Buckler E.S."/>
            <person name="Lai J."/>
        </authorList>
    </citation>
    <scope>NUCLEOTIDE SEQUENCE [LARGE SCALE GENOMIC DNA]</scope>
    <source>
        <strain evidence="15">cv. Missouri 17</strain>
        <tissue evidence="14">Seedling</tissue>
    </source>
</reference>
<dbReference type="CDD" id="cd04852">
    <property type="entry name" value="Peptidases_S8_3"/>
    <property type="match status" value="1"/>
</dbReference>
<dbReference type="Gene3D" id="3.40.50.200">
    <property type="entry name" value="Peptidase S8/S53 domain"/>
    <property type="match status" value="1"/>
</dbReference>
<dbReference type="InterPro" id="IPR037045">
    <property type="entry name" value="S8pro/Inhibitor_I9_sf"/>
</dbReference>
<dbReference type="Pfam" id="PF02225">
    <property type="entry name" value="PA"/>
    <property type="match status" value="1"/>
</dbReference>
<dbReference type="InterPro" id="IPR034197">
    <property type="entry name" value="Peptidases_S8_3"/>
</dbReference>
<name>A0A3L6DDA8_MAIZE</name>
<dbReference type="SUPFAM" id="SSF52743">
    <property type="entry name" value="Subtilisin-like"/>
    <property type="match status" value="1"/>
</dbReference>
<dbReference type="SUPFAM" id="SSF52025">
    <property type="entry name" value="PA domain"/>
    <property type="match status" value="1"/>
</dbReference>
<feature type="domain" description="PA" evidence="11">
    <location>
        <begin position="414"/>
        <end position="485"/>
    </location>
</feature>
<keyword evidence="2 8" id="KW-0645">Protease</keyword>
<evidence type="ECO:0000256" key="1">
    <source>
        <dbReference type="ARBA" id="ARBA00011073"/>
    </source>
</evidence>
<dbReference type="Pfam" id="PF05922">
    <property type="entry name" value="Inhibitor_I9"/>
    <property type="match status" value="1"/>
</dbReference>
<dbReference type="InterPro" id="IPR015500">
    <property type="entry name" value="Peptidase_S8_subtilisin-rel"/>
</dbReference>
<feature type="domain" description="Inhibitor I9" evidence="12">
    <location>
        <begin position="38"/>
        <end position="125"/>
    </location>
</feature>
<dbReference type="Pfam" id="PF00082">
    <property type="entry name" value="Peptidase_S8"/>
    <property type="match status" value="1"/>
</dbReference>
<accession>A0A3L6DDA8</accession>
<evidence type="ECO:0000256" key="5">
    <source>
        <dbReference type="ARBA" id="ARBA00022825"/>
    </source>
</evidence>
<evidence type="ECO:0000259" key="13">
    <source>
        <dbReference type="Pfam" id="PF17766"/>
    </source>
</evidence>
<evidence type="ECO:0000256" key="9">
    <source>
        <dbReference type="SAM" id="SignalP"/>
    </source>
</evidence>
<evidence type="ECO:0000313" key="14">
    <source>
        <dbReference type="EMBL" id="PWZ06606.1"/>
    </source>
</evidence>
<evidence type="ECO:0000259" key="11">
    <source>
        <dbReference type="Pfam" id="PF02225"/>
    </source>
</evidence>
<dbReference type="AlphaFoldDB" id="A0A3L6DDA8"/>
<comment type="caution">
    <text evidence="14">The sequence shown here is derived from an EMBL/GenBank/DDBJ whole genome shotgun (WGS) entry which is preliminary data.</text>
</comment>
<keyword evidence="5 8" id="KW-0720">Serine protease</keyword>
<dbReference type="InterPro" id="IPR036852">
    <property type="entry name" value="Peptidase_S8/S53_dom_sf"/>
</dbReference>
<evidence type="ECO:0000256" key="6">
    <source>
        <dbReference type="ARBA" id="ARBA00023180"/>
    </source>
</evidence>
<evidence type="ECO:0000256" key="7">
    <source>
        <dbReference type="PIRSR" id="PIRSR615500-1"/>
    </source>
</evidence>
<protein>
    <submittedName>
        <fullName evidence="14">Subtilisin-like protease SBT5.3</fullName>
    </submittedName>
</protein>
<evidence type="ECO:0000313" key="15">
    <source>
        <dbReference type="Proteomes" id="UP000251960"/>
    </source>
</evidence>
<evidence type="ECO:0000259" key="12">
    <source>
        <dbReference type="Pfam" id="PF05922"/>
    </source>
</evidence>
<comment type="similarity">
    <text evidence="1 8">Belongs to the peptidase S8 family.</text>
</comment>
<feature type="active site" description="Charge relay system" evidence="7 8">
    <location>
        <position position="162"/>
    </location>
</feature>
<feature type="active site" description="Charge relay system" evidence="7 8">
    <location>
        <position position="233"/>
    </location>
</feature>
<dbReference type="InterPro" id="IPR045051">
    <property type="entry name" value="SBT"/>
</dbReference>
<dbReference type="PRINTS" id="PR00723">
    <property type="entry name" value="SUBTILISIN"/>
</dbReference>
<feature type="active site" description="Charge relay system" evidence="7 8">
    <location>
        <position position="570"/>
    </location>
</feature>
<gene>
    <name evidence="14" type="primary">AIR3_0</name>
    <name evidence="14" type="ORF">Zm00014a_005609</name>
</gene>
<dbReference type="GO" id="GO:0006508">
    <property type="term" value="P:proteolysis"/>
    <property type="evidence" value="ECO:0007669"/>
    <property type="project" value="UniProtKB-KW"/>
</dbReference>
<evidence type="ECO:0000259" key="10">
    <source>
        <dbReference type="Pfam" id="PF00082"/>
    </source>
</evidence>
<dbReference type="ExpressionAtlas" id="A0A3L6DDA8">
    <property type="expression patterns" value="baseline and differential"/>
</dbReference>
<feature type="domain" description="Peptidase S8/S53" evidence="10">
    <location>
        <begin position="154"/>
        <end position="627"/>
    </location>
</feature>
<dbReference type="PROSITE" id="PS00138">
    <property type="entry name" value="SUBTILASE_SER"/>
    <property type="match status" value="1"/>
</dbReference>
<dbReference type="PROSITE" id="PS51892">
    <property type="entry name" value="SUBTILASE"/>
    <property type="match status" value="1"/>
</dbReference>
<feature type="chain" id="PRO_5017946159" evidence="9">
    <location>
        <begin position="30"/>
        <end position="785"/>
    </location>
</feature>
<dbReference type="EMBL" id="NCVQ01000010">
    <property type="protein sequence ID" value="PWZ06606.1"/>
    <property type="molecule type" value="Genomic_DNA"/>
</dbReference>
<keyword evidence="4 8" id="KW-0378">Hydrolase</keyword>
<dbReference type="FunFam" id="3.50.30.30:FF:000005">
    <property type="entry name" value="subtilisin-like protease SBT1.5"/>
    <property type="match status" value="1"/>
</dbReference>
<evidence type="ECO:0000256" key="4">
    <source>
        <dbReference type="ARBA" id="ARBA00022801"/>
    </source>
</evidence>
<dbReference type="GO" id="GO:0004252">
    <property type="term" value="F:serine-type endopeptidase activity"/>
    <property type="evidence" value="ECO:0007669"/>
    <property type="project" value="UniProtKB-UniRule"/>
</dbReference>
<organism evidence="14 15">
    <name type="scientific">Zea mays</name>
    <name type="common">Maize</name>
    <dbReference type="NCBI Taxonomy" id="4577"/>
    <lineage>
        <taxon>Eukaryota</taxon>
        <taxon>Viridiplantae</taxon>
        <taxon>Streptophyta</taxon>
        <taxon>Embryophyta</taxon>
        <taxon>Tracheophyta</taxon>
        <taxon>Spermatophyta</taxon>
        <taxon>Magnoliopsida</taxon>
        <taxon>Liliopsida</taxon>
        <taxon>Poales</taxon>
        <taxon>Poaceae</taxon>
        <taxon>PACMAD clade</taxon>
        <taxon>Panicoideae</taxon>
        <taxon>Andropogonodae</taxon>
        <taxon>Andropogoneae</taxon>
        <taxon>Tripsacinae</taxon>
        <taxon>Zea</taxon>
    </lineage>
</organism>
<feature type="signal peptide" evidence="9">
    <location>
        <begin position="1"/>
        <end position="29"/>
    </location>
</feature>
<dbReference type="CDD" id="cd02120">
    <property type="entry name" value="PA_subtilisin_like"/>
    <property type="match status" value="1"/>
</dbReference>
<dbReference type="Proteomes" id="UP000251960">
    <property type="component" value="Chromosome 9"/>
</dbReference>
<dbReference type="InterPro" id="IPR000209">
    <property type="entry name" value="Peptidase_S8/S53_dom"/>
</dbReference>
<dbReference type="Gene3D" id="3.50.30.30">
    <property type="match status" value="1"/>
</dbReference>
<proteinExistence type="inferred from homology"/>
<dbReference type="FunFam" id="3.30.70.80:FF:000002">
    <property type="entry name" value="Subtilisin-like protease SBT5.3"/>
    <property type="match status" value="1"/>
</dbReference>
<evidence type="ECO:0000256" key="2">
    <source>
        <dbReference type="ARBA" id="ARBA00022670"/>
    </source>
</evidence>